<organism evidence="3 4">
    <name type="scientific">Chaetomium fimeti</name>
    <dbReference type="NCBI Taxonomy" id="1854472"/>
    <lineage>
        <taxon>Eukaryota</taxon>
        <taxon>Fungi</taxon>
        <taxon>Dikarya</taxon>
        <taxon>Ascomycota</taxon>
        <taxon>Pezizomycotina</taxon>
        <taxon>Sordariomycetes</taxon>
        <taxon>Sordariomycetidae</taxon>
        <taxon>Sordariales</taxon>
        <taxon>Chaetomiaceae</taxon>
        <taxon>Chaetomium</taxon>
    </lineage>
</organism>
<accession>A0AAE0LR62</accession>
<feature type="compositionally biased region" description="Gly residues" evidence="1">
    <location>
        <begin position="179"/>
        <end position="192"/>
    </location>
</feature>
<feature type="compositionally biased region" description="Basic and acidic residues" evidence="1">
    <location>
        <begin position="817"/>
        <end position="827"/>
    </location>
</feature>
<feature type="region of interest" description="Disordered" evidence="1">
    <location>
        <begin position="923"/>
        <end position="1012"/>
    </location>
</feature>
<feature type="compositionally biased region" description="Low complexity" evidence="1">
    <location>
        <begin position="790"/>
        <end position="799"/>
    </location>
</feature>
<feature type="region of interest" description="Disordered" evidence="1">
    <location>
        <begin position="738"/>
        <end position="910"/>
    </location>
</feature>
<evidence type="ECO:0000259" key="2">
    <source>
        <dbReference type="PROSITE" id="PS50127"/>
    </source>
</evidence>
<feature type="compositionally biased region" description="Gly residues" evidence="1">
    <location>
        <begin position="103"/>
        <end position="114"/>
    </location>
</feature>
<reference evidence="3" key="1">
    <citation type="journal article" date="2023" name="Mol. Phylogenet. Evol.">
        <title>Genome-scale phylogeny and comparative genomics of the fungal order Sordariales.</title>
        <authorList>
            <person name="Hensen N."/>
            <person name="Bonometti L."/>
            <person name="Westerberg I."/>
            <person name="Brannstrom I.O."/>
            <person name="Guillou S."/>
            <person name="Cros-Aarteil S."/>
            <person name="Calhoun S."/>
            <person name="Haridas S."/>
            <person name="Kuo A."/>
            <person name="Mondo S."/>
            <person name="Pangilinan J."/>
            <person name="Riley R."/>
            <person name="LaButti K."/>
            <person name="Andreopoulos B."/>
            <person name="Lipzen A."/>
            <person name="Chen C."/>
            <person name="Yan M."/>
            <person name="Daum C."/>
            <person name="Ng V."/>
            <person name="Clum A."/>
            <person name="Steindorff A."/>
            <person name="Ohm R.A."/>
            <person name="Martin F."/>
            <person name="Silar P."/>
            <person name="Natvig D.O."/>
            <person name="Lalanne C."/>
            <person name="Gautier V."/>
            <person name="Ament-Velasquez S.L."/>
            <person name="Kruys A."/>
            <person name="Hutchinson M.I."/>
            <person name="Powell A.J."/>
            <person name="Barry K."/>
            <person name="Miller A.N."/>
            <person name="Grigoriev I.V."/>
            <person name="Debuchy R."/>
            <person name="Gladieux P."/>
            <person name="Hiltunen Thoren M."/>
            <person name="Johannesson H."/>
        </authorList>
    </citation>
    <scope>NUCLEOTIDE SEQUENCE</scope>
    <source>
        <strain evidence="3">CBS 168.71</strain>
    </source>
</reference>
<evidence type="ECO:0000313" key="4">
    <source>
        <dbReference type="Proteomes" id="UP001278766"/>
    </source>
</evidence>
<proteinExistence type="predicted"/>
<dbReference type="SUPFAM" id="SSF54495">
    <property type="entry name" value="UBC-like"/>
    <property type="match status" value="1"/>
</dbReference>
<keyword evidence="4" id="KW-1185">Reference proteome</keyword>
<dbReference type="PROSITE" id="PS50127">
    <property type="entry name" value="UBC_2"/>
    <property type="match status" value="1"/>
</dbReference>
<dbReference type="GeneID" id="87843687"/>
<protein>
    <recommendedName>
        <fullName evidence="2">UBC core domain-containing protein</fullName>
    </recommendedName>
</protein>
<dbReference type="InterPro" id="IPR016135">
    <property type="entry name" value="UBQ-conjugating_enzyme/RWD"/>
</dbReference>
<feature type="region of interest" description="Disordered" evidence="1">
    <location>
        <begin position="304"/>
        <end position="324"/>
    </location>
</feature>
<dbReference type="EMBL" id="JAUEPN010000005">
    <property type="protein sequence ID" value="KAK3294826.1"/>
    <property type="molecule type" value="Genomic_DNA"/>
</dbReference>
<dbReference type="AlphaFoldDB" id="A0AAE0LR62"/>
<feature type="compositionally biased region" description="Low complexity" evidence="1">
    <location>
        <begin position="315"/>
        <end position="324"/>
    </location>
</feature>
<comment type="caution">
    <text evidence="3">The sequence shown here is derived from an EMBL/GenBank/DDBJ whole genome shotgun (WGS) entry which is preliminary data.</text>
</comment>
<reference evidence="3" key="2">
    <citation type="submission" date="2023-06" db="EMBL/GenBank/DDBJ databases">
        <authorList>
            <consortium name="Lawrence Berkeley National Laboratory"/>
            <person name="Haridas S."/>
            <person name="Hensen N."/>
            <person name="Bonometti L."/>
            <person name="Westerberg I."/>
            <person name="Brannstrom I.O."/>
            <person name="Guillou S."/>
            <person name="Cros-Aarteil S."/>
            <person name="Calhoun S."/>
            <person name="Kuo A."/>
            <person name="Mondo S."/>
            <person name="Pangilinan J."/>
            <person name="Riley R."/>
            <person name="Labutti K."/>
            <person name="Andreopoulos B."/>
            <person name="Lipzen A."/>
            <person name="Chen C."/>
            <person name="Yanf M."/>
            <person name="Daum C."/>
            <person name="Ng V."/>
            <person name="Clum A."/>
            <person name="Steindorff A."/>
            <person name="Ohm R."/>
            <person name="Martin F."/>
            <person name="Silar P."/>
            <person name="Natvig D."/>
            <person name="Lalanne C."/>
            <person name="Gautier V."/>
            <person name="Ament-Velasquez S.L."/>
            <person name="Kruys A."/>
            <person name="Hutchinson M.I."/>
            <person name="Powell A.J."/>
            <person name="Barry K."/>
            <person name="Miller A.N."/>
            <person name="Grigoriev I.V."/>
            <person name="Debuchy R."/>
            <person name="Gladieux P."/>
            <person name="Thoren M.H."/>
            <person name="Johannesson H."/>
        </authorList>
    </citation>
    <scope>NUCLEOTIDE SEQUENCE</scope>
    <source>
        <strain evidence="3">CBS 168.71</strain>
    </source>
</reference>
<evidence type="ECO:0000313" key="3">
    <source>
        <dbReference type="EMBL" id="KAK3294826.1"/>
    </source>
</evidence>
<dbReference type="CDD" id="cd23814">
    <property type="entry name" value="UEV_AKTIP"/>
    <property type="match status" value="1"/>
</dbReference>
<evidence type="ECO:0000256" key="1">
    <source>
        <dbReference type="SAM" id="MobiDB-lite"/>
    </source>
</evidence>
<dbReference type="Proteomes" id="UP001278766">
    <property type="component" value="Unassembled WGS sequence"/>
</dbReference>
<dbReference type="Gene3D" id="3.10.110.10">
    <property type="entry name" value="Ubiquitin Conjugating Enzyme"/>
    <property type="match status" value="1"/>
</dbReference>
<feature type="compositionally biased region" description="Pro residues" evidence="1">
    <location>
        <begin position="747"/>
        <end position="757"/>
    </location>
</feature>
<sequence>MGGLPAFKRQHLLAEFTGLKQACPQGIFVSLTPGDPTLWSGVLFVRKGPYAPAILRFQISFPDTYPSSPPLVTFATDIFHPLLTPPSTYNMYSTAAADVRDGSGGGGGGGGGGSASSSAAAADDDRLLPPGGFSLRHGFAGWFGRGGGRANAAVGAVGAGAPVVAVAVAVEGEGDGEGDGNGGESGDGNGGGDGDDGERGRPRGDGPATTDQGEMVGLMTPTRAVATATGTTPASAASVVSSSASVPGHARTGGVRGVSTYEVLRYIRSTFDDEDVLDSVPLEAAGNPGAWHAWRTHRRQAVGKPLPVPGGGEAPGAEGEAQAERAPAPAPAAVAVGAAATTRRPGEWNWEGVWEDRVKRGIAGSLSEGVLYGQAGTTDDVINFLSMDDAEVEGAKSNLLRTLGAAAYRPSCRYPSSNRPGLSLSGLGLARDGSTNIESAQGEAGPGLPIAPEDLEDHNSPRRNPRSGLRLPPSYESGDDASTLHMPVRADPGSSTGPPSPPHFQDTCVLAPNIVVTPEYGAVDEGTVTVWVAVQLSTRICRALALDQGHGRATDDQSSLDAVRYGFLYNVSTELLPAGKSTIVEVLDDKACATVLYPGSRLLFIAHIRLGPAARYRPRTHVRQKSDELIEDLEHELGGTVTEYLQVRVTYCHSGFPQRHKQITATVNTTASDGIASIQTTIQTTATATIKRHNSTSPWSPPPCTPRPNPLFEVIASHWGAENAHAVMQRVIRSRAAASSAPNRPLSIPPAPAPTVPPHGQITVNEHRQKPQPQRTKPRTGQQIPPPDLASPSSAAAAAPPVPRRHASLRRVASAYRDADPERERSHHQNQQQQQQRNAEAEMETEKEAVSPTATVRRRKVSLDRDRDRRGKAVRAASVFRRRPGSSISFVSSPSSSSSSGGPQPPADLFRPAGVVAAAAAGRGYGGESVGSASVSAGSRAGKETEREKRCRVGGEWAAGGDAAPVGDVRRGGEGNGKGKGSEVGMVGRGGGSVKTRKGKEKEKGWGWTSWW</sequence>
<feature type="region of interest" description="Disordered" evidence="1">
    <location>
        <begin position="172"/>
        <end position="216"/>
    </location>
</feature>
<dbReference type="InterPro" id="IPR000608">
    <property type="entry name" value="UBC"/>
</dbReference>
<feature type="domain" description="UBC core" evidence="2">
    <location>
        <begin position="7"/>
        <end position="81"/>
    </location>
</feature>
<feature type="region of interest" description="Disordered" evidence="1">
    <location>
        <begin position="103"/>
        <end position="123"/>
    </location>
</feature>
<feature type="compositionally biased region" description="Low complexity" evidence="1">
    <location>
        <begin position="930"/>
        <end position="940"/>
    </location>
</feature>
<feature type="compositionally biased region" description="Low complexity" evidence="1">
    <location>
        <begin position="885"/>
        <end position="902"/>
    </location>
</feature>
<feature type="compositionally biased region" description="Polar residues" evidence="1">
    <location>
        <begin position="771"/>
        <end position="783"/>
    </location>
</feature>
<feature type="region of interest" description="Disordered" evidence="1">
    <location>
        <begin position="433"/>
        <end position="504"/>
    </location>
</feature>
<dbReference type="RefSeq" id="XP_062658340.1">
    <property type="nucleotide sequence ID" value="XM_062806739.1"/>
</dbReference>
<name>A0AAE0LR62_9PEZI</name>
<feature type="compositionally biased region" description="Basic and acidic residues" evidence="1">
    <location>
        <begin position="941"/>
        <end position="953"/>
    </location>
</feature>
<dbReference type="Pfam" id="PF00179">
    <property type="entry name" value="UQ_con"/>
    <property type="match status" value="1"/>
</dbReference>
<feature type="compositionally biased region" description="Basic and acidic residues" evidence="1">
    <location>
        <begin position="861"/>
        <end position="871"/>
    </location>
</feature>
<gene>
    <name evidence="3" type="ORF">B0H64DRAFT_443860</name>
</gene>